<dbReference type="Gene3D" id="3.40.50.300">
    <property type="entry name" value="P-loop containing nucleotide triphosphate hydrolases"/>
    <property type="match status" value="1"/>
</dbReference>
<dbReference type="Pfam" id="PF05192">
    <property type="entry name" value="MutS_III"/>
    <property type="match status" value="1"/>
</dbReference>
<evidence type="ECO:0000256" key="4">
    <source>
        <dbReference type="ARBA" id="ARBA00023125"/>
    </source>
</evidence>
<dbReference type="Pfam" id="PF00488">
    <property type="entry name" value="MutS_V"/>
    <property type="match status" value="1"/>
</dbReference>
<dbReference type="Proteomes" id="UP000276133">
    <property type="component" value="Unassembled WGS sequence"/>
</dbReference>
<dbReference type="AlphaFoldDB" id="A0A3M7SYQ9"/>
<keyword evidence="2" id="KW-0547">Nucleotide-binding</keyword>
<dbReference type="SUPFAM" id="SSF52540">
    <property type="entry name" value="P-loop containing nucleoside triphosphate hydrolases"/>
    <property type="match status" value="1"/>
</dbReference>
<dbReference type="InterPro" id="IPR000432">
    <property type="entry name" value="DNA_mismatch_repair_MutS_C"/>
</dbReference>
<dbReference type="InterPro" id="IPR045076">
    <property type="entry name" value="MutS"/>
</dbReference>
<dbReference type="PANTHER" id="PTHR11361:SF20">
    <property type="entry name" value="MUTS PROTEIN HOMOLOG 5"/>
    <property type="match status" value="1"/>
</dbReference>
<dbReference type="InterPro" id="IPR036187">
    <property type="entry name" value="DNA_mismatch_repair_MutS_sf"/>
</dbReference>
<dbReference type="Gene3D" id="1.10.1420.10">
    <property type="match status" value="2"/>
</dbReference>
<dbReference type="GO" id="GO:0140664">
    <property type="term" value="F:ATP-dependent DNA damage sensor activity"/>
    <property type="evidence" value="ECO:0007669"/>
    <property type="project" value="InterPro"/>
</dbReference>
<accession>A0A3M7SYQ9</accession>
<dbReference type="GO" id="GO:0006298">
    <property type="term" value="P:mismatch repair"/>
    <property type="evidence" value="ECO:0007669"/>
    <property type="project" value="InterPro"/>
</dbReference>
<evidence type="ECO:0000256" key="2">
    <source>
        <dbReference type="ARBA" id="ARBA00022741"/>
    </source>
</evidence>
<proteinExistence type="inferred from homology"/>
<dbReference type="SMART" id="SM00533">
    <property type="entry name" value="MUTSd"/>
    <property type="match status" value="1"/>
</dbReference>
<dbReference type="PANTHER" id="PTHR11361">
    <property type="entry name" value="DNA MISMATCH REPAIR PROTEIN MUTS FAMILY MEMBER"/>
    <property type="match status" value="1"/>
</dbReference>
<dbReference type="InterPro" id="IPR007696">
    <property type="entry name" value="DNA_mismatch_repair_MutS_core"/>
</dbReference>
<evidence type="ECO:0000256" key="1">
    <source>
        <dbReference type="ARBA" id="ARBA00006271"/>
    </source>
</evidence>
<dbReference type="SMART" id="SM00534">
    <property type="entry name" value="MUTSac"/>
    <property type="match status" value="1"/>
</dbReference>
<dbReference type="InterPro" id="IPR017261">
    <property type="entry name" value="DNA_mismatch_repair_MutS/MSH"/>
</dbReference>
<feature type="domain" description="DNA mismatch repair proteins mutS family" evidence="6">
    <location>
        <begin position="654"/>
        <end position="853"/>
    </location>
</feature>
<evidence type="ECO:0000313" key="7">
    <source>
        <dbReference type="EMBL" id="RNA40825.1"/>
    </source>
</evidence>
<dbReference type="OrthoDB" id="29596at2759"/>
<evidence type="ECO:0000256" key="3">
    <source>
        <dbReference type="ARBA" id="ARBA00022840"/>
    </source>
</evidence>
<dbReference type="GO" id="GO:0030983">
    <property type="term" value="F:mismatched DNA binding"/>
    <property type="evidence" value="ECO:0007669"/>
    <property type="project" value="InterPro"/>
</dbReference>
<dbReference type="InterPro" id="IPR027417">
    <property type="entry name" value="P-loop_NTPase"/>
</dbReference>
<organism evidence="7 8">
    <name type="scientific">Brachionus plicatilis</name>
    <name type="common">Marine rotifer</name>
    <name type="synonym">Brachionus muelleri</name>
    <dbReference type="NCBI Taxonomy" id="10195"/>
    <lineage>
        <taxon>Eukaryota</taxon>
        <taxon>Metazoa</taxon>
        <taxon>Spiralia</taxon>
        <taxon>Gnathifera</taxon>
        <taxon>Rotifera</taxon>
        <taxon>Eurotatoria</taxon>
        <taxon>Monogononta</taxon>
        <taxon>Pseudotrocha</taxon>
        <taxon>Ploima</taxon>
        <taxon>Brachionidae</taxon>
        <taxon>Brachionus</taxon>
    </lineage>
</organism>
<evidence type="ECO:0000259" key="5">
    <source>
        <dbReference type="SMART" id="SM00533"/>
    </source>
</evidence>
<keyword evidence="8" id="KW-1185">Reference proteome</keyword>
<dbReference type="EMBL" id="REGN01000587">
    <property type="protein sequence ID" value="RNA40825.1"/>
    <property type="molecule type" value="Genomic_DNA"/>
</dbReference>
<keyword evidence="4" id="KW-0238">DNA-binding</keyword>
<dbReference type="PIRSF" id="PIRSF037677">
    <property type="entry name" value="DNA_mis_repair_Msh6"/>
    <property type="match status" value="1"/>
</dbReference>
<keyword evidence="3" id="KW-0067">ATP-binding</keyword>
<feature type="domain" description="DNA mismatch repair protein MutS core" evidence="5">
    <location>
        <begin position="306"/>
        <end position="635"/>
    </location>
</feature>
<protein>
    <submittedName>
        <fullName evidence="7">MutS-like protein</fullName>
    </submittedName>
</protein>
<evidence type="ECO:0000313" key="8">
    <source>
        <dbReference type="Proteomes" id="UP000276133"/>
    </source>
</evidence>
<dbReference type="STRING" id="10195.A0A3M7SYQ9"/>
<gene>
    <name evidence="7" type="ORF">BpHYR1_006774</name>
</gene>
<reference evidence="7 8" key="1">
    <citation type="journal article" date="2018" name="Sci. Rep.">
        <title>Genomic signatures of local adaptation to the degree of environmental predictability in rotifers.</title>
        <authorList>
            <person name="Franch-Gras L."/>
            <person name="Hahn C."/>
            <person name="Garcia-Roger E.M."/>
            <person name="Carmona M.J."/>
            <person name="Serra M."/>
            <person name="Gomez A."/>
        </authorList>
    </citation>
    <scope>NUCLEOTIDE SEQUENCE [LARGE SCALE GENOMIC DNA]</scope>
    <source>
        <strain evidence="7">HYR1</strain>
    </source>
</reference>
<name>A0A3M7SYQ9_BRAPC</name>
<dbReference type="GO" id="GO:0005634">
    <property type="term" value="C:nucleus"/>
    <property type="evidence" value="ECO:0007669"/>
    <property type="project" value="TreeGrafter"/>
</dbReference>
<sequence>MFSKFNLIDSFQSNSELNEIPLIDNNESLNLSENLLHQVDSTKLLTIDKQVLEKFEENFSDDIDDNEIYLCLYYQSNKIACSYYDLNKKCLFYSCEIQEDSKFQLTETIIDDLQPNCIITSPRCDSKFLNFLKQKCKYDLKKLPNNTNLIPEDSLLTNDDQSYELMLKLRENLIQFVLVPSGEFNFDACKERIFKISTLESLPERISEAEKIFYFSSLIDFDSKLTIKSCGGLLKYLSTNRINFELERSIFETPIFKIKKIELKNMLLLDQNAFKSLQIFNDVDYVYAYKQTNFDTLAFRTHLNDKFNNTLYSLFLSRINTKFGIGKLRSFMLKPTRDLNILHQRHKIINFYLDPRNSELAKLTIKHLKKCKYINPILKRMRLTRCGLNDWKRLYRTTQSFLELCKMKRSLSLYLHSESIDSSFEVKFDFLVNLFERTIDLKESNEKNEIRVSKNISKDLDTKRQMYSQLPEFLTEVAQREMITYSLNGCKTTYLQLIGFLLIITREDLNLNNFSSNFCDRFAEFEQKNQLKFVFKSNEKMYYKTPLCVELDKNIGDLATVINDLQSEILDNLQTNFIKYSHLYAQMVDFCAEIDCLLSFASVAKEFDYSKPEFDFTKESFVSAKSARHPLIELMFDSFSSFIPNDIHSGLSSPKIKVITSPNASGKTVYLKQVALLVYMSYIGSYVPGKNVQIGEFDRILTRIKSNESINLQMSSYSLDLKQLADCVNESSCKSLVLIDELGNGTDILAGQAIVGAILRYWSSMGENSPHVFFSSHFYEMLHCAQSLFGEHNNNIQFLKFDYMFHHEDNSDNVEKMVFLYKLKNGLTSSSHALNILKKLPEKYSIEAKQIFDKVSSIINTKDLNSENYGKNVEELKILLQSEKAMENFDKAKNTVKQVFEMFYNFKLEDENSEESTDKIEKEKEKRALQLREILKNLKK</sequence>
<comment type="caution">
    <text evidence="7">The sequence shown here is derived from an EMBL/GenBank/DDBJ whole genome shotgun (WGS) entry which is preliminary data.</text>
</comment>
<comment type="similarity">
    <text evidence="1">Belongs to the DNA mismatch repair MutS family.</text>
</comment>
<dbReference type="GO" id="GO:0051026">
    <property type="term" value="P:chiasma assembly"/>
    <property type="evidence" value="ECO:0007669"/>
    <property type="project" value="TreeGrafter"/>
</dbReference>
<dbReference type="GO" id="GO:0005524">
    <property type="term" value="F:ATP binding"/>
    <property type="evidence" value="ECO:0007669"/>
    <property type="project" value="UniProtKB-KW"/>
</dbReference>
<evidence type="ECO:0000259" key="6">
    <source>
        <dbReference type="SMART" id="SM00534"/>
    </source>
</evidence>
<dbReference type="SUPFAM" id="SSF48334">
    <property type="entry name" value="DNA repair protein MutS, domain III"/>
    <property type="match status" value="1"/>
</dbReference>